<dbReference type="Pfam" id="PF24856">
    <property type="entry name" value="AraA_central"/>
    <property type="match status" value="1"/>
</dbReference>
<dbReference type="CDD" id="cd03557">
    <property type="entry name" value="L-arabinose_isomerase"/>
    <property type="match status" value="1"/>
</dbReference>
<evidence type="ECO:0000256" key="5">
    <source>
        <dbReference type="ARBA" id="ARBA00023277"/>
    </source>
</evidence>
<dbReference type="InterPro" id="IPR038583">
    <property type="entry name" value="AraA_N_sf"/>
</dbReference>
<dbReference type="GO" id="GO:0008733">
    <property type="term" value="F:L-arabinose isomerase activity"/>
    <property type="evidence" value="ECO:0007669"/>
    <property type="project" value="UniProtKB-UniRule"/>
</dbReference>
<feature type="binding site" evidence="6">
    <location>
        <position position="448"/>
    </location>
    <ligand>
        <name>Mn(2+)</name>
        <dbReference type="ChEBI" id="CHEBI:29035"/>
    </ligand>
</feature>
<dbReference type="GO" id="GO:0030145">
    <property type="term" value="F:manganese ion binding"/>
    <property type="evidence" value="ECO:0007669"/>
    <property type="project" value="UniProtKB-UniRule"/>
</dbReference>
<dbReference type="Pfam" id="PF11762">
    <property type="entry name" value="Arabinose_Iso_C"/>
    <property type="match status" value="1"/>
</dbReference>
<dbReference type="GO" id="GO:0005829">
    <property type="term" value="C:cytosol"/>
    <property type="evidence" value="ECO:0007669"/>
    <property type="project" value="TreeGrafter"/>
</dbReference>
<dbReference type="InterPro" id="IPR055390">
    <property type="entry name" value="AraA_central"/>
</dbReference>
<dbReference type="InterPro" id="IPR024664">
    <property type="entry name" value="Ara_Isoase_C"/>
</dbReference>
<feature type="binding site" evidence="6">
    <location>
        <position position="349"/>
    </location>
    <ligand>
        <name>Mn(2+)</name>
        <dbReference type="ChEBI" id="CHEBI:29035"/>
    </ligand>
</feature>
<feature type="binding site" evidence="6">
    <location>
        <position position="305"/>
    </location>
    <ligand>
        <name>Mn(2+)</name>
        <dbReference type="ChEBI" id="CHEBI:29035"/>
    </ligand>
</feature>
<keyword evidence="3 6" id="KW-0464">Manganese</keyword>
<proteinExistence type="inferred from homology"/>
<dbReference type="GO" id="GO:0019569">
    <property type="term" value="P:L-arabinose catabolic process to D-xylulose 5-phosphate"/>
    <property type="evidence" value="ECO:0007669"/>
    <property type="project" value="UniProtKB-UniRule"/>
</dbReference>
<evidence type="ECO:0000313" key="10">
    <source>
        <dbReference type="EMBL" id="MTD13997.1"/>
    </source>
</evidence>
<dbReference type="UniPathway" id="UPA00145">
    <property type="reaction ID" value="UER00565"/>
</dbReference>
<dbReference type="HAMAP" id="MF_00519">
    <property type="entry name" value="Arabinose_Isome"/>
    <property type="match status" value="1"/>
</dbReference>
<dbReference type="PIRSF" id="PIRSF001478">
    <property type="entry name" value="L-ara_isomerase"/>
    <property type="match status" value="1"/>
</dbReference>
<evidence type="ECO:0000256" key="2">
    <source>
        <dbReference type="ARBA" id="ARBA00022935"/>
    </source>
</evidence>
<name>A0A7K1FIP4_9ACTN</name>
<dbReference type="InterPro" id="IPR055389">
    <property type="entry name" value="AraA_N"/>
</dbReference>
<keyword evidence="2 6" id="KW-0054">Arabinose catabolism</keyword>
<dbReference type="SUPFAM" id="SSF53743">
    <property type="entry name" value="FucI/AraA N-terminal and middle domains"/>
    <property type="match status" value="1"/>
</dbReference>
<protein>
    <recommendedName>
        <fullName evidence="6">L-arabinose isomerase</fullName>
        <ecNumber evidence="6">5.3.1.4</ecNumber>
    </recommendedName>
</protein>
<feature type="domain" description="L-arabinose isomerase N-terminal" evidence="7">
    <location>
        <begin position="7"/>
        <end position="171"/>
    </location>
</feature>
<keyword evidence="4 6" id="KW-0413">Isomerase</keyword>
<evidence type="ECO:0000256" key="3">
    <source>
        <dbReference type="ARBA" id="ARBA00023211"/>
    </source>
</evidence>
<dbReference type="InterPro" id="IPR003762">
    <property type="entry name" value="Lara_isomerase"/>
</dbReference>
<evidence type="ECO:0000256" key="6">
    <source>
        <dbReference type="HAMAP-Rule" id="MF_00519"/>
    </source>
</evidence>
<organism evidence="10 11">
    <name type="scientific">Nakamurella alba</name>
    <dbReference type="NCBI Taxonomy" id="2665158"/>
    <lineage>
        <taxon>Bacteria</taxon>
        <taxon>Bacillati</taxon>
        <taxon>Actinomycetota</taxon>
        <taxon>Actinomycetes</taxon>
        <taxon>Nakamurellales</taxon>
        <taxon>Nakamurellaceae</taxon>
        <taxon>Nakamurella</taxon>
    </lineage>
</organism>
<keyword evidence="1 6" id="KW-0479">Metal-binding</keyword>
<dbReference type="EMBL" id="WLYK01000001">
    <property type="protein sequence ID" value="MTD13997.1"/>
    <property type="molecule type" value="Genomic_DNA"/>
</dbReference>
<comment type="pathway">
    <text evidence="6">Carbohydrate degradation; L-arabinose degradation via L-ribulose; D-xylulose 5-phosphate from L-arabinose (bacterial route): step 1/3.</text>
</comment>
<evidence type="ECO:0000313" key="11">
    <source>
        <dbReference type="Proteomes" id="UP000460221"/>
    </source>
</evidence>
<sequence>MTTPTRETWFLTGSQGLYGPEALEQVATQSAAIAAELDSGPELPVPVVWKPVLTDAAAIRRVMIEANSDDNCAGVIIWMHTFSPAKMWIAGFDALRKPLLHLHTQANVGIPWAEIDMDFMNLNQAAHGDREVGYIQTRLGVTRKTVAGHVGDPVVRRRVGAWQRAAVGAAAVRSLKLARFGDNMRDVAVTEGDKVEAQLRFGVSVNTYGVNELVEVVDAVPDDEIDKLITEYLDVYDVAPELLPGADRHDSLRYAARIEAGLRRFLTDGGFGAFTTNFEDLGGLRQLPGLAVQRLMADGYGFGGEGDWKTSVVLHTLKAMAVGLQGGTSFMEDYTYDLGPGNGKILGAHMLEVCPSIAVGRPRVEIHPLGIGDREDPVRLVFDAAPGPAVVMGICDVGDRFRLVANTVRVIPPDEPLPKLPVARAVWEPEPSLATSAECWLTAGGPHHTVLSSALGVEELEDLADILGTELLVIDAATTPRAFVKEVRWNQVYHRIAAGL</sequence>
<comment type="similarity">
    <text evidence="6">Belongs to the arabinose isomerase family.</text>
</comment>
<comment type="caution">
    <text evidence="10">The sequence shown here is derived from an EMBL/GenBank/DDBJ whole genome shotgun (WGS) entry which is preliminary data.</text>
</comment>
<dbReference type="InterPro" id="IPR004216">
    <property type="entry name" value="Fuc/Ara_isomerase_C"/>
</dbReference>
<dbReference type="Proteomes" id="UP000460221">
    <property type="component" value="Unassembled WGS sequence"/>
</dbReference>
<evidence type="ECO:0000259" key="7">
    <source>
        <dbReference type="Pfam" id="PF02610"/>
    </source>
</evidence>
<feature type="domain" description="L-arabinose isomerase central" evidence="9">
    <location>
        <begin position="176"/>
        <end position="322"/>
    </location>
</feature>
<evidence type="ECO:0000259" key="9">
    <source>
        <dbReference type="Pfam" id="PF24856"/>
    </source>
</evidence>
<evidence type="ECO:0000256" key="4">
    <source>
        <dbReference type="ARBA" id="ARBA00023235"/>
    </source>
</evidence>
<keyword evidence="5 6" id="KW-0119">Carbohydrate metabolism</keyword>
<gene>
    <name evidence="6 10" type="primary">araA</name>
    <name evidence="10" type="ORF">GIS00_08575</name>
</gene>
<comment type="cofactor">
    <cofactor evidence="6">
        <name>Mn(2+)</name>
        <dbReference type="ChEBI" id="CHEBI:29035"/>
    </cofactor>
    <text evidence="6">Binds 1 Mn(2+) ion per subunit.</text>
</comment>
<reference evidence="10 11" key="1">
    <citation type="submission" date="2019-11" db="EMBL/GenBank/DDBJ databases">
        <authorList>
            <person name="Jiang L.-Q."/>
        </authorList>
    </citation>
    <scope>NUCLEOTIDE SEQUENCE [LARGE SCALE GENOMIC DNA]</scope>
    <source>
        <strain evidence="10 11">YIM 132087</strain>
    </source>
</reference>
<dbReference type="NCBIfam" id="NF002795">
    <property type="entry name" value="PRK02929.1"/>
    <property type="match status" value="1"/>
</dbReference>
<dbReference type="EC" id="5.3.1.4" evidence="6"/>
<dbReference type="PANTHER" id="PTHR38464:SF1">
    <property type="entry name" value="L-ARABINOSE ISOMERASE"/>
    <property type="match status" value="1"/>
</dbReference>
<keyword evidence="11" id="KW-1185">Reference proteome</keyword>
<dbReference type="PANTHER" id="PTHR38464">
    <property type="entry name" value="L-ARABINOSE ISOMERASE"/>
    <property type="match status" value="1"/>
</dbReference>
<dbReference type="Pfam" id="PF02610">
    <property type="entry name" value="AraA_N"/>
    <property type="match status" value="1"/>
</dbReference>
<comment type="catalytic activity">
    <reaction evidence="6">
        <text>beta-L-arabinopyranose = L-ribulose</text>
        <dbReference type="Rhea" id="RHEA:14821"/>
        <dbReference type="ChEBI" id="CHEBI:16880"/>
        <dbReference type="ChEBI" id="CHEBI:40886"/>
        <dbReference type="EC" id="5.3.1.4"/>
    </reaction>
</comment>
<dbReference type="RefSeq" id="WP_154767716.1">
    <property type="nucleotide sequence ID" value="NZ_WLYK01000001.1"/>
</dbReference>
<evidence type="ECO:0000259" key="8">
    <source>
        <dbReference type="Pfam" id="PF11762"/>
    </source>
</evidence>
<feature type="domain" description="L-arabinose isomerase C-terminal" evidence="8">
    <location>
        <begin position="327"/>
        <end position="470"/>
    </location>
</feature>
<dbReference type="InterPro" id="IPR009015">
    <property type="entry name" value="Fucose_isomerase_N/cen_sf"/>
</dbReference>
<dbReference type="SUPFAM" id="SSF50443">
    <property type="entry name" value="FucI/AraA C-terminal domain-like"/>
    <property type="match status" value="1"/>
</dbReference>
<dbReference type="AlphaFoldDB" id="A0A7K1FIP4"/>
<comment type="function">
    <text evidence="6">Catalyzes the conversion of L-arabinose to L-ribulose.</text>
</comment>
<feature type="binding site" evidence="6">
    <location>
        <position position="332"/>
    </location>
    <ligand>
        <name>Mn(2+)</name>
        <dbReference type="ChEBI" id="CHEBI:29035"/>
    </ligand>
</feature>
<evidence type="ECO:0000256" key="1">
    <source>
        <dbReference type="ARBA" id="ARBA00022723"/>
    </source>
</evidence>
<accession>A0A7K1FIP4</accession>
<dbReference type="Gene3D" id="3.40.50.10940">
    <property type="match status" value="1"/>
</dbReference>